<keyword evidence="3" id="KW-0325">Glycoprotein</keyword>
<organism evidence="5 6">
    <name type="scientific">Adineta steineri</name>
    <dbReference type="NCBI Taxonomy" id="433720"/>
    <lineage>
        <taxon>Eukaryota</taxon>
        <taxon>Metazoa</taxon>
        <taxon>Spiralia</taxon>
        <taxon>Gnathifera</taxon>
        <taxon>Rotifera</taxon>
        <taxon>Eurotatoria</taxon>
        <taxon>Bdelloidea</taxon>
        <taxon>Adinetida</taxon>
        <taxon>Adinetidae</taxon>
        <taxon>Adineta</taxon>
    </lineage>
</organism>
<feature type="transmembrane region" description="Helical" evidence="4">
    <location>
        <begin position="52"/>
        <end position="71"/>
    </location>
</feature>
<dbReference type="Gene3D" id="2.130.10.130">
    <property type="entry name" value="Integrin alpha, N-terminal"/>
    <property type="match status" value="8"/>
</dbReference>
<protein>
    <submittedName>
        <fullName evidence="5">Uncharacterized protein</fullName>
    </submittedName>
</protein>
<dbReference type="OrthoDB" id="10022113at2759"/>
<dbReference type="EMBL" id="CAJNON010001174">
    <property type="protein sequence ID" value="CAF1436758.1"/>
    <property type="molecule type" value="Genomic_DNA"/>
</dbReference>
<evidence type="ECO:0000256" key="3">
    <source>
        <dbReference type="ARBA" id="ARBA00023180"/>
    </source>
</evidence>
<dbReference type="SUPFAM" id="SSF69318">
    <property type="entry name" value="Integrin alpha N-terminal domain"/>
    <property type="match status" value="5"/>
</dbReference>
<sequence length="1512" mass="164404">MADNTIPSIGSFANQRSSVNLLVPRKKIVAKFKDSMPQNSSVQAESSWSWKLFVAFGIFTIISMITAILVVCLTTPGKRDNPCPIIYKTMPDNLVNQNSRPQSVASGEFNGDGKIDIVVVNTGIDSMTIFFGIGDGKFTNDTQYSTGIGSKPYSVAVGHFNNDNFIDIVVANYGSHSIGIFFGYGNGHFTLEVIYSIGISQPLLVLVHDVNNDDRSDIISVNNATNSISIIFGYNNGTFSREMLYSTGYDSLPFAAAVGDFNNDKQIDIAIINYGTCTVSILLGYGQGLFAFENTYFIGYNARPYSIAVRDLNKDHKLDIIVGNSGTGTIVAFFGFGNGTFGNKTSFKSSIFGPQEIVIADVNNDDVEDIIITNSFNHSVWIFIGDNEGNFPTQITASTGVNSKPSSIISVDLNNDKYKDVIVVDKGTNNIIVMLGYSPISFLNKTTYSNGIDSPSSVAVGHFNNDNRLDFVVVNSQGSNIAIFLANSNGGFSMNNTYSTGFMTYPKTVAIADFDNDTRLDIIVTFSTDDVIQIFFGTGIGTFGNRTSYSTGVESGSQSVAIGDVNNDGRLDIVVGNVYAANIGLFIGIDYRKYEYQTIYMIGNNANPYSVALGDFNNDNRLDIVFAADAENNLIIIFGLGNGTFINPTAFPLGYDSAPYSIVLADFNNDNKLDIAVACQKLFNIQIFLALANETFANPKPYLTQDKGPPISIAVSDFNNDKILDIAVGHLNSSYIGIFIGIADGSFTNQITFSTGKQTSSSVIAVGNFNNDDYMDVVIANTQSNNIEIFIRHDSRGIIHSHTYSTGSATNPHSILVGDFNRDNQFDIAVANYGTGTISVLISYGNITFAPQINYQTGLNSLPKSIIVADFNNDLALDMIVANFGKDNIGLFFGSRNGTFTNQKKYLTGSGSRPSSIAVSDFNNDKQLDIAIAQYGTDNIGILLGYQHPDAIHQKAVISGSELHPCLIALADVNNDNLLDIVAMNVTARSINIFLRFNNGRFSNAISSATGNGSLIQSFSIGDFNNDNRLDIVAINIDGTDLEIFLGCGNGSFADQSTYPIRNPYDSQWIAVGDFNNDNRTDIVVSNSFSHNIYVFLANANGTFPNPVEYSNGDEFIPNAITVNDFNNDKQLDILVVNDYPDHRQLEIFLGYSNGMFTNKTIYTIPLRTDYSVTLLAVADFNNDNQQDIVVCYSRNDLIGIFISNGLGRFASEKIYSFETNSNPQSLLIGDLNNDKRLDIIVALTYTNKVGIFLGFGDGAFELVRHYSTGEKSGPFSIGVADLNNDHVLDIVVSNAISGSIDIFLGFYREIFFRHLVYATGKGSASHSVAIGDFNNDTRQDIVVTNSGNDNIGVFFGYGNGKFQNQTTYLTSIGSRPQSVAVGDFNNDNYLDIVVANYGNESIGIFLGLINGTFSNQIKYSIGFGSRPSSIIVFDFNKDNQLDIVITDDGTSNVIMLVGFGNGSFGLLKKYRTGYNSQPCALAIADFNNDFETDITIANCGTNNIGFISHFC</sequence>
<keyword evidence="1" id="KW-0732">Signal</keyword>
<reference evidence="5" key="1">
    <citation type="submission" date="2021-02" db="EMBL/GenBank/DDBJ databases">
        <authorList>
            <person name="Nowell W R."/>
        </authorList>
    </citation>
    <scope>NUCLEOTIDE SEQUENCE</scope>
</reference>
<dbReference type="Pfam" id="PF13517">
    <property type="entry name" value="FG-GAP_3"/>
    <property type="match status" value="11"/>
</dbReference>
<name>A0A815NEU6_9BILA</name>
<keyword evidence="4" id="KW-0472">Membrane</keyword>
<evidence type="ECO:0000256" key="4">
    <source>
        <dbReference type="SAM" id="Phobius"/>
    </source>
</evidence>
<dbReference type="InterPro" id="IPR028994">
    <property type="entry name" value="Integrin_alpha_N"/>
</dbReference>
<dbReference type="PANTHER" id="PTHR46580:SF4">
    <property type="entry name" value="ATP_GTP-BINDING PROTEIN"/>
    <property type="match status" value="1"/>
</dbReference>
<keyword evidence="4" id="KW-0812">Transmembrane</keyword>
<evidence type="ECO:0000256" key="2">
    <source>
        <dbReference type="ARBA" id="ARBA00022737"/>
    </source>
</evidence>
<evidence type="ECO:0000313" key="6">
    <source>
        <dbReference type="Proteomes" id="UP000663891"/>
    </source>
</evidence>
<keyword evidence="4" id="KW-1133">Transmembrane helix</keyword>
<keyword evidence="2" id="KW-0677">Repeat</keyword>
<evidence type="ECO:0000313" key="5">
    <source>
        <dbReference type="EMBL" id="CAF1436758.1"/>
    </source>
</evidence>
<proteinExistence type="predicted"/>
<dbReference type="SMART" id="SM00191">
    <property type="entry name" value="Int_alpha"/>
    <property type="match status" value="6"/>
</dbReference>
<dbReference type="PANTHER" id="PTHR46580">
    <property type="entry name" value="SENSOR KINASE-RELATED"/>
    <property type="match status" value="1"/>
</dbReference>
<comment type="caution">
    <text evidence="5">The sequence shown here is derived from an EMBL/GenBank/DDBJ whole genome shotgun (WGS) entry which is preliminary data.</text>
</comment>
<dbReference type="Proteomes" id="UP000663891">
    <property type="component" value="Unassembled WGS sequence"/>
</dbReference>
<accession>A0A815NEU6</accession>
<dbReference type="InterPro" id="IPR013517">
    <property type="entry name" value="FG-GAP"/>
</dbReference>
<evidence type="ECO:0000256" key="1">
    <source>
        <dbReference type="ARBA" id="ARBA00022729"/>
    </source>
</evidence>
<dbReference type="InterPro" id="IPR013519">
    <property type="entry name" value="Int_alpha_beta-p"/>
</dbReference>
<gene>
    <name evidence="5" type="ORF">VCS650_LOCUS38637</name>
</gene>